<dbReference type="Gene3D" id="3.40.720.10">
    <property type="entry name" value="Alkaline Phosphatase, subunit A"/>
    <property type="match status" value="1"/>
</dbReference>
<evidence type="ECO:0000256" key="3">
    <source>
        <dbReference type="SAM" id="MobiDB-lite"/>
    </source>
</evidence>
<dbReference type="InterPro" id="IPR017850">
    <property type="entry name" value="Alkaline_phosphatase_core_sf"/>
</dbReference>
<dbReference type="GO" id="GO:0042578">
    <property type="term" value="F:phosphoric ester hydrolase activity"/>
    <property type="evidence" value="ECO:0007669"/>
    <property type="project" value="UniProtKB-ARBA"/>
</dbReference>
<dbReference type="PANTHER" id="PTHR31956">
    <property type="entry name" value="NON-SPECIFIC PHOSPHOLIPASE C4-RELATED"/>
    <property type="match status" value="1"/>
</dbReference>
<sequence>MLGRKLAVATVFAAVAALTGAGVAAGARTTAAPPGAAAPAVADAVPRFDHIVVVPFENKDYGDVIGSSAAPYINSLASQGASFTQSFGVTHPSQGNYVALFSGSQQGVTDDSCPKNLTGKANLGSQLIAAGLTFKGYSEGMPSDGFTGCSSSDGAYVRKHNPWVDFDNVPAASNVRYSTFPTDYSQLPTVSFVVPDMCNDMHGMSGCSASIPTGDSWLRDNLDGYAQWAKTHNSLLVVTFDEDNFSSVNQIATVLVGAGVRTGTTSQQINHYNLLRTIEDAYGLTPLGNAASAAPITGIWTTSPSPSPTPSPTGSPSPSPSPSPTGTPAGIVNGGFEYGTFNGWTRTGTTAVADVPHSGAYSGATGATTPTNGDSVLSQTFTAPPGASKLTIWWKGDCRDTVKYAWATVVVKHNTSGTTATPLPRTCIANGGWQQVTDTLTPGHSYTVQLVNHDDNYPGDPSITWFDDLTVS</sequence>
<gene>
    <name evidence="5" type="ORF">ABWK59_29835</name>
</gene>
<evidence type="ECO:0000313" key="5">
    <source>
        <dbReference type="EMBL" id="XCM82814.1"/>
    </source>
</evidence>
<dbReference type="AlphaFoldDB" id="A0AAU8K645"/>
<dbReference type="InterPro" id="IPR007312">
    <property type="entry name" value="Phosphoesterase"/>
</dbReference>
<organism evidence="5">
    <name type="scientific">Kitasatospora camelliae</name>
    <dbReference type="NCBI Taxonomy" id="3156397"/>
    <lineage>
        <taxon>Bacteria</taxon>
        <taxon>Bacillati</taxon>
        <taxon>Actinomycetota</taxon>
        <taxon>Actinomycetes</taxon>
        <taxon>Kitasatosporales</taxon>
        <taxon>Streptomycetaceae</taxon>
        <taxon>Kitasatospora</taxon>
    </lineage>
</organism>
<accession>A0AAU8K645</accession>
<keyword evidence="2" id="KW-0843">Virulence</keyword>
<dbReference type="Gene3D" id="2.60.120.260">
    <property type="entry name" value="Galactose-binding domain-like"/>
    <property type="match status" value="1"/>
</dbReference>
<dbReference type="KEGG" id="kcm:ABWK59_29835"/>
<protein>
    <submittedName>
        <fullName evidence="5">Alkaline phosphatase family protein</fullName>
    </submittedName>
</protein>
<keyword evidence="1" id="KW-0378">Hydrolase</keyword>
<feature type="chain" id="PRO_5043874088" evidence="4">
    <location>
        <begin position="25"/>
        <end position="472"/>
    </location>
</feature>
<feature type="compositionally biased region" description="Pro residues" evidence="3">
    <location>
        <begin position="305"/>
        <end position="325"/>
    </location>
</feature>
<evidence type="ECO:0000256" key="1">
    <source>
        <dbReference type="ARBA" id="ARBA00022801"/>
    </source>
</evidence>
<name>A0AAU8K645_9ACTN</name>
<dbReference type="RefSeq" id="WP_354643749.1">
    <property type="nucleotide sequence ID" value="NZ_CP159872.1"/>
</dbReference>
<feature type="signal peptide" evidence="4">
    <location>
        <begin position="1"/>
        <end position="24"/>
    </location>
</feature>
<dbReference type="EMBL" id="CP159872">
    <property type="protein sequence ID" value="XCM82814.1"/>
    <property type="molecule type" value="Genomic_DNA"/>
</dbReference>
<evidence type="ECO:0000256" key="2">
    <source>
        <dbReference type="ARBA" id="ARBA00023026"/>
    </source>
</evidence>
<dbReference type="Pfam" id="PF04185">
    <property type="entry name" value="Phosphoesterase"/>
    <property type="match status" value="1"/>
</dbReference>
<feature type="region of interest" description="Disordered" evidence="3">
    <location>
        <begin position="298"/>
        <end position="332"/>
    </location>
</feature>
<evidence type="ECO:0000256" key="4">
    <source>
        <dbReference type="SAM" id="SignalP"/>
    </source>
</evidence>
<dbReference type="SUPFAM" id="SSF53649">
    <property type="entry name" value="Alkaline phosphatase-like"/>
    <property type="match status" value="1"/>
</dbReference>
<proteinExistence type="predicted"/>
<reference evidence="5" key="1">
    <citation type="submission" date="2024-06" db="EMBL/GenBank/DDBJ databases">
        <title>The genome sequences of Kitasatospora sp. strain HUAS MG31.</title>
        <authorList>
            <person name="Mo P."/>
        </authorList>
    </citation>
    <scope>NUCLEOTIDE SEQUENCE</scope>
    <source>
        <strain evidence="5">HUAS MG31</strain>
    </source>
</reference>
<dbReference type="PANTHER" id="PTHR31956:SF1">
    <property type="entry name" value="NON-SPECIFIC PHOSPHOLIPASE C1"/>
    <property type="match status" value="1"/>
</dbReference>
<keyword evidence="4" id="KW-0732">Signal</keyword>